<protein>
    <submittedName>
        <fullName evidence="1">Uncharacterized protein</fullName>
    </submittedName>
</protein>
<dbReference type="EMBL" id="MT141285">
    <property type="protein sequence ID" value="QJA57640.1"/>
    <property type="molecule type" value="Genomic_DNA"/>
</dbReference>
<dbReference type="AlphaFoldDB" id="A0A6M3IJ75"/>
<evidence type="ECO:0000313" key="1">
    <source>
        <dbReference type="EMBL" id="QJA57640.1"/>
    </source>
</evidence>
<organism evidence="1">
    <name type="scientific">viral metagenome</name>
    <dbReference type="NCBI Taxonomy" id="1070528"/>
    <lineage>
        <taxon>unclassified sequences</taxon>
        <taxon>metagenomes</taxon>
        <taxon>organismal metagenomes</taxon>
    </lineage>
</organism>
<sequence>MIQRQITYVEATNARDRTVIASLDLLDVEKDGVLKPCVTVEVPGKSRVAVDIDDYVASALYGRHAGIFGDLVGTLLSAKANATATALSVLSITGFSDGDPVAIFNAEGNAPEYRLISGAPAGSTINIGSGLTSVKYKGAFVVSLAGRQFGSGRGYNYQQGVKPQLQAPLPVEIDVEDGTGDTIDVTVTLTYTQDEATHFDLYVRGEEFSRIEPNWQPDLADQTSVASTLNVATYEGGTDCVPDGTGGSLASAQTVWVAMVAKNGAGQMGVDESILSNVVQITLD</sequence>
<accession>A0A6M3IJ75</accession>
<proteinExistence type="predicted"/>
<name>A0A6M3IJ75_9ZZZZ</name>
<gene>
    <name evidence="1" type="ORF">MM415B01611_0003</name>
</gene>
<reference evidence="1" key="1">
    <citation type="submission" date="2020-03" db="EMBL/GenBank/DDBJ databases">
        <title>The deep terrestrial virosphere.</title>
        <authorList>
            <person name="Holmfeldt K."/>
            <person name="Nilsson E."/>
            <person name="Simone D."/>
            <person name="Lopez-Fernandez M."/>
            <person name="Wu X."/>
            <person name="de Brujin I."/>
            <person name="Lundin D."/>
            <person name="Andersson A."/>
            <person name="Bertilsson S."/>
            <person name="Dopson M."/>
        </authorList>
    </citation>
    <scope>NUCLEOTIDE SEQUENCE</scope>
    <source>
        <strain evidence="1">MM415B01611</strain>
    </source>
</reference>